<evidence type="ECO:0000259" key="12">
    <source>
        <dbReference type="PROSITE" id="PS50290"/>
    </source>
</evidence>
<dbReference type="InterPro" id="IPR036940">
    <property type="entry name" value="PI3/4_kinase_cat_sf"/>
</dbReference>
<dbReference type="GO" id="GO:0016477">
    <property type="term" value="P:cell migration"/>
    <property type="evidence" value="ECO:0007669"/>
    <property type="project" value="TreeGrafter"/>
</dbReference>
<dbReference type="PROSITE" id="PS50004">
    <property type="entry name" value="C2"/>
    <property type="match status" value="1"/>
</dbReference>
<dbReference type="Gene3D" id="3.30.1010.10">
    <property type="entry name" value="Phosphatidylinositol 3-kinase Catalytic Subunit, Chain A, domain 4"/>
    <property type="match status" value="1"/>
</dbReference>
<comment type="catalytic activity">
    <reaction evidence="7">
        <text>a 1,2-diacyl-sn-glycero-3-phospho-(1D-myo-inositol 4-phosphate) + ATP = a 1,2-diacyl-sn-glycero-3-phospho-(1D-myo-inositol-3,4-bisphosphate) + ADP + H(+)</text>
        <dbReference type="Rhea" id="RHEA:18373"/>
        <dbReference type="ChEBI" id="CHEBI:15378"/>
        <dbReference type="ChEBI" id="CHEBI:30616"/>
        <dbReference type="ChEBI" id="CHEBI:57658"/>
        <dbReference type="ChEBI" id="CHEBI:58178"/>
        <dbReference type="ChEBI" id="CHEBI:456216"/>
        <dbReference type="EC" id="2.7.1.154"/>
    </reaction>
    <physiologicalReaction direction="left-to-right" evidence="7">
        <dbReference type="Rhea" id="RHEA:18374"/>
    </physiologicalReaction>
</comment>
<dbReference type="SMART" id="SM00142">
    <property type="entry name" value="PI3K_C2"/>
    <property type="match status" value="1"/>
</dbReference>
<dbReference type="GO" id="GO:0005942">
    <property type="term" value="C:phosphatidylinositol 3-kinase complex"/>
    <property type="evidence" value="ECO:0007669"/>
    <property type="project" value="TreeGrafter"/>
</dbReference>
<feature type="region of interest" description="Disordered" evidence="9">
    <location>
        <begin position="106"/>
        <end position="152"/>
    </location>
</feature>
<dbReference type="Pfam" id="PF00454">
    <property type="entry name" value="PI3_PI4_kinase"/>
    <property type="match status" value="1"/>
</dbReference>
<feature type="domain" description="PI3K-RBD" evidence="14">
    <location>
        <begin position="679"/>
        <end position="781"/>
    </location>
</feature>
<keyword evidence="1" id="KW-0808">Transferase</keyword>
<dbReference type="SUPFAM" id="SSF64268">
    <property type="entry name" value="PX domain"/>
    <property type="match status" value="1"/>
</dbReference>
<evidence type="ECO:0000256" key="3">
    <source>
        <dbReference type="ARBA" id="ARBA00022777"/>
    </source>
</evidence>
<reference evidence="17" key="1">
    <citation type="submission" date="2013-03" db="EMBL/GenBank/DDBJ databases">
        <title>The Genome Sequence of Anopheles christyi ACHKN1017.</title>
        <authorList>
            <consortium name="The Broad Institute Genomics Platform"/>
            <person name="Neafsey D.E."/>
            <person name="Besansky N."/>
            <person name="Walker B."/>
            <person name="Young S.K."/>
            <person name="Zeng Q."/>
            <person name="Gargeya S."/>
            <person name="Fitzgerald M."/>
            <person name="Haas B."/>
            <person name="Abouelleil A."/>
            <person name="Allen A.W."/>
            <person name="Alvarado L."/>
            <person name="Arachchi H.M."/>
            <person name="Berlin A.M."/>
            <person name="Chapman S.B."/>
            <person name="Gainer-Dewar J."/>
            <person name="Goldberg J."/>
            <person name="Griggs A."/>
            <person name="Gujja S."/>
            <person name="Hansen M."/>
            <person name="Howarth C."/>
            <person name="Imamovic A."/>
            <person name="Ireland A."/>
            <person name="Larimer J."/>
            <person name="McCowan C."/>
            <person name="Murphy C."/>
            <person name="Pearson M."/>
            <person name="Poon T.W."/>
            <person name="Priest M."/>
            <person name="Roberts A."/>
            <person name="Saif S."/>
            <person name="Shea T."/>
            <person name="Sisk P."/>
            <person name="Sykes S."/>
            <person name="Wortman J."/>
            <person name="Nusbaum C."/>
            <person name="Birren B."/>
        </authorList>
    </citation>
    <scope>NUCLEOTIDE SEQUENCE [LARGE SCALE GENOMIC DNA]</scope>
    <source>
        <strain evidence="17">ACHKN1017</strain>
    </source>
</reference>
<dbReference type="Gene3D" id="1.25.40.70">
    <property type="entry name" value="Phosphatidylinositol 3-kinase, accessory domain (PIK)"/>
    <property type="match status" value="1"/>
</dbReference>
<dbReference type="FunFam" id="1.25.40.70:FF:000014">
    <property type="entry name" value="Phosphatidylinositol-4-phosphate 3-kinase C2 domain-containing subunit beta"/>
    <property type="match status" value="1"/>
</dbReference>
<dbReference type="SMART" id="SM00239">
    <property type="entry name" value="C2"/>
    <property type="match status" value="1"/>
</dbReference>
<keyword evidence="3" id="KW-0418">Kinase</keyword>
<dbReference type="Pfam" id="PF00613">
    <property type="entry name" value="PI3Ka"/>
    <property type="match status" value="1"/>
</dbReference>
<dbReference type="GO" id="GO:0005737">
    <property type="term" value="C:cytoplasm"/>
    <property type="evidence" value="ECO:0007669"/>
    <property type="project" value="TreeGrafter"/>
</dbReference>
<dbReference type="GO" id="GO:0005886">
    <property type="term" value="C:plasma membrane"/>
    <property type="evidence" value="ECO:0007669"/>
    <property type="project" value="TreeGrafter"/>
</dbReference>
<evidence type="ECO:0000313" key="16">
    <source>
        <dbReference type="EnsemblMetazoa" id="ACHR002614-PA"/>
    </source>
</evidence>
<dbReference type="FunFam" id="2.60.40.150:FF:000205">
    <property type="entry name" value="Uncharacterized protein, isoform A"/>
    <property type="match status" value="1"/>
</dbReference>
<dbReference type="PROSITE" id="PS50290">
    <property type="entry name" value="PI3_4_KINASE_3"/>
    <property type="match status" value="1"/>
</dbReference>
<feature type="domain" description="PX" evidence="11">
    <location>
        <begin position="1761"/>
        <end position="1877"/>
    </location>
</feature>
<dbReference type="PROSITE" id="PS51545">
    <property type="entry name" value="PIK_HELICAL"/>
    <property type="match status" value="1"/>
</dbReference>
<feature type="compositionally biased region" description="Polar residues" evidence="9">
    <location>
        <begin position="106"/>
        <end position="119"/>
    </location>
</feature>
<name>A0A182JVT2_9DIPT</name>
<dbReference type="InterPro" id="IPR001263">
    <property type="entry name" value="PI3K_accessory_dom"/>
</dbReference>
<dbReference type="FunFam" id="3.30.1520.10:FF:000006">
    <property type="entry name" value="Phosphatidylinositol 4-phosphate 3-kinase C2 domain-containing subunit alpha"/>
    <property type="match status" value="1"/>
</dbReference>
<dbReference type="InterPro" id="IPR042236">
    <property type="entry name" value="PI3K_accessory_sf"/>
</dbReference>
<keyword evidence="17" id="KW-1185">Reference proteome</keyword>
<dbReference type="GO" id="GO:0035005">
    <property type="term" value="F:1-phosphatidylinositol-4-phosphate 3-kinase activity"/>
    <property type="evidence" value="ECO:0007669"/>
    <property type="project" value="UniProtKB-EC"/>
</dbReference>
<dbReference type="Pfam" id="PF00792">
    <property type="entry name" value="PI3K_C2"/>
    <property type="match status" value="1"/>
</dbReference>
<dbReference type="FunFam" id="1.10.1070.11:FF:000003">
    <property type="entry name" value="Phosphatidylinositol 4-phosphate 3-kinase C2 domain-containing subunit beta"/>
    <property type="match status" value="1"/>
</dbReference>
<dbReference type="GO" id="GO:0043491">
    <property type="term" value="P:phosphatidylinositol 3-kinase/protein kinase B signal transduction"/>
    <property type="evidence" value="ECO:0007669"/>
    <property type="project" value="TreeGrafter"/>
</dbReference>
<reference evidence="16" key="2">
    <citation type="submission" date="2020-05" db="UniProtKB">
        <authorList>
            <consortium name="EnsemblMetazoa"/>
        </authorList>
    </citation>
    <scope>IDENTIFICATION</scope>
    <source>
        <strain evidence="16">ACHKN1017</strain>
    </source>
</reference>
<dbReference type="STRING" id="43041.A0A182JVT2"/>
<evidence type="ECO:0000256" key="5">
    <source>
        <dbReference type="ARBA" id="ARBA00023098"/>
    </source>
</evidence>
<dbReference type="PROSITE" id="PS51547">
    <property type="entry name" value="C2_PI3K"/>
    <property type="match status" value="1"/>
</dbReference>
<dbReference type="Gene3D" id="1.10.1070.11">
    <property type="entry name" value="Phosphatidylinositol 3-/4-kinase, catalytic domain"/>
    <property type="match status" value="1"/>
</dbReference>
<dbReference type="Proteomes" id="UP000075881">
    <property type="component" value="Unassembled WGS sequence"/>
</dbReference>
<evidence type="ECO:0000256" key="7">
    <source>
        <dbReference type="ARBA" id="ARBA00029297"/>
    </source>
</evidence>
<evidence type="ECO:0000259" key="10">
    <source>
        <dbReference type="PROSITE" id="PS50004"/>
    </source>
</evidence>
<dbReference type="CDD" id="cd08381">
    <property type="entry name" value="C2B_PI3K_class_II"/>
    <property type="match status" value="1"/>
</dbReference>
<evidence type="ECO:0000256" key="1">
    <source>
        <dbReference type="ARBA" id="ARBA00022679"/>
    </source>
</evidence>
<dbReference type="Gene3D" id="2.60.40.150">
    <property type="entry name" value="C2 domain"/>
    <property type="match status" value="2"/>
</dbReference>
<dbReference type="InterPro" id="IPR002420">
    <property type="entry name" value="PI3K-type_C2_dom"/>
</dbReference>
<dbReference type="InterPro" id="IPR016024">
    <property type="entry name" value="ARM-type_fold"/>
</dbReference>
<dbReference type="InterPro" id="IPR000341">
    <property type="entry name" value="PI3K_Ras-bd_dom"/>
</dbReference>
<dbReference type="InterPro" id="IPR015433">
    <property type="entry name" value="PI3/4_kinase"/>
</dbReference>
<dbReference type="Pfam" id="PF00787">
    <property type="entry name" value="PX"/>
    <property type="match status" value="1"/>
</dbReference>
<dbReference type="SMART" id="SM00312">
    <property type="entry name" value="PX"/>
    <property type="match status" value="1"/>
</dbReference>
<dbReference type="Gene3D" id="3.30.1520.10">
    <property type="entry name" value="Phox-like domain"/>
    <property type="match status" value="1"/>
</dbReference>
<feature type="domain" description="C2" evidence="10">
    <location>
        <begin position="1898"/>
        <end position="2021"/>
    </location>
</feature>
<dbReference type="EnsemblMetazoa" id="ACHR002614-RA">
    <property type="protein sequence ID" value="ACHR002614-PA"/>
    <property type="gene ID" value="ACHR002614"/>
</dbReference>
<dbReference type="InterPro" id="IPR035892">
    <property type="entry name" value="C2_domain_sf"/>
</dbReference>
<sequence length="2029" mass="224226">IDHTTRSVTHANTRAYIHHIYINTQTLAHNVTIMATNPNDLEFEKKYLADIERAMALSMETLELEKIRAKQRQMTPELANDPKAVSQTLEEYRAYLQRRVACSTGNVVPSASSGTSASTLEPPPASSSGPVRRHSDCRNPGLEAPSRGKDEADLISFNAVPKPPDPKEEARNNLKELVEQMHRLTAQAPQAVGQYEQGFKTQRSLSMSAASYGFHQAAYQPVGMVQQTAVSHLQGPYSAASMQLVPYNSQASKPKPLTPEELHRLYNSPPLYAVATAGGPAALVAPPVYPGSVAPVPSMYPGVPTYGTVPVANYGPPHPAPLQSTSLPQPSTSTVPFGVTPGTPLYPSLQQTTGMNGTTGISSTVANPETALVHVPKLGAAGRSYSQPQAVLANALKRQSSPSRGEPSVSTSVVMRPKSDPSATGGAPPSQQQRLGAKGADLIDLGFEDNPRVSVLEAFDPLLCGNRSSSGSSGDDDKDDTASTYYEDYDPFDYIYTGGTQYSDPVYEAVVNRSLSDKTATPLSPPGSLYGAVGVLPPGTPSGSLSGSCTYGWVNAPVEASTSSPVSGGDREPPPLPPRNTTAGSYCHTMLRGVPAGQPDEQSNYEIMQRKLAPASGVERRATPYKLYENVVIAKSYDKELIAFYNMVKQLRAQYRHDDQTTNVGHIVAAEFENRYVEGTSIKLLVHPALDCFAGGDQTKGQIDGYGPPIPFTCDITTTVEHVIAQVYCAFEGQIRNTVSDYALKAIGIQEILCVRSRLTQLQCVHDSIKLEHDVQLGFIPKAVRTMKVIARTAQDDGRDADMRLEHLLPKETANAIGYDDLMILLETLEAEIEKLQSSADDGPSGRTILTCSGVIQAVKAICNLLGPLDTLEIAKSIEDLRSCCDHGQTVYSYRDSVAQDETYSNGSLAIVSESGDYAEVKLRPRTVAEQIRYRCNEVRHAIQSLLEIYAQAFRVNFSVNVPEYNTNPISICNISQAVMVNVSCLHRPPMHWRHDEYNLGVQIYHGARYISEPYVVQCSNELSGIYPRLTFNSWIMFRNPVCTLPREARLVLVLFGCVREPVDGGGTSDAAGTSGGGGGGGGGSGGGGTSSVGNDPAGSEGRMTKVELGWSSLQFFDFERKMVQGSYLLPMWPPTTDKYFGPAPSKGTYPIGGSYPILSIEIPSYGGAVVFPEPIRNLPPVVQLDFASLDRNLQQELIDTAEQGYSPDKLEKREVLWEKRHYLHRFPHALPKILHAAHSWDYACLADLHALIKSWTVLSPVQALELLLPRYPDLEVRRQAVEWISAMANDEFVDYLPQLLQALKHDTYEGSPLAMLLLRKALESPRIAHHLYWLLLHSLPGEAPQNMIDAQETACDEVLMNQARYHRRNLLMLRALLAICGEKLTGRFLSQNMMCKRLGEVAQSVKQAKDSHRLQVLKQGLESVNQMLIDSPTVLPLEPGVEVTGVIVRSCNYFNSNTLPLKINFAGPDKVVAPAIFKAGDDLQQDALTIQMVRIMDKMWLREGLDLKMVTFNCVPTAYKKGMIELVSDSETLRKIQVEWGVTGSFKDKSIAEWLAKQNPSQLEYQRAVENFTRSCAGYSVATYILGICDRHNDNIMLKTSGHLFHIDFGKFLGDAQMFGNFKRDRTPFVLTSDMAYVINGGDRPSAKFHQFVDLCCTAFNIVRRHSDLLLHMFALMATSGIPGVTVEAVNYVRNALLPGQSNPEAAATFAKMIHISLKSWFTQFNFFLHNIAQMKFSAETGDGELLSFIPRVYTMAQDGRLKTVYVHGYQKRYDQEKYYTYILRVERQHQPDAAYLFRSYKEFCEFHQKLCMHFPLAKLHSLPSGIHVGRSNVKVVAERRLPEIRQFLISLFNAADEIAHSDLVYTFFHPLLRDQQEADINSAKVKGTPAAMEAGQPPQVGGKIKISMQYHRDTLIVMIHHVVALPNTPGGQPPNTYVKVYLKPDSSKATKRKTKVVRKNCNPSFMETLEYRLPLEFIQKKVLQVTIWSHDSLQENAFLGGIELPLAEIDLRRETIQWYQLGYLSRV</sequence>
<feature type="domain" description="C2 PI3K-type" evidence="15">
    <location>
        <begin position="975"/>
        <end position="1164"/>
    </location>
</feature>
<feature type="domain" description="PI3K/PI4K catalytic" evidence="12">
    <location>
        <begin position="1448"/>
        <end position="1723"/>
    </location>
</feature>
<accession>A0A182JVT2</accession>
<dbReference type="InterPro" id="IPR011009">
    <property type="entry name" value="Kinase-like_dom_sf"/>
</dbReference>
<dbReference type="InterPro" id="IPR036871">
    <property type="entry name" value="PX_dom_sf"/>
</dbReference>
<dbReference type="InterPro" id="IPR000403">
    <property type="entry name" value="PI3/4_kinase_cat_dom"/>
</dbReference>
<dbReference type="GO" id="GO:0005524">
    <property type="term" value="F:ATP binding"/>
    <property type="evidence" value="ECO:0007669"/>
    <property type="project" value="UniProtKB-KW"/>
</dbReference>
<dbReference type="PANTHER" id="PTHR10048">
    <property type="entry name" value="PHOSPHATIDYLINOSITOL KINASE"/>
    <property type="match status" value="1"/>
</dbReference>
<feature type="domain" description="PIK helical" evidence="13">
    <location>
        <begin position="1184"/>
        <end position="1362"/>
    </location>
</feature>
<evidence type="ECO:0000256" key="6">
    <source>
        <dbReference type="ARBA" id="ARBA00023985"/>
    </source>
</evidence>
<evidence type="ECO:0000256" key="2">
    <source>
        <dbReference type="ARBA" id="ARBA00022741"/>
    </source>
</evidence>
<dbReference type="Pfam" id="PF00794">
    <property type="entry name" value="PI3K_rbd"/>
    <property type="match status" value="1"/>
</dbReference>
<evidence type="ECO:0000259" key="14">
    <source>
        <dbReference type="PROSITE" id="PS51546"/>
    </source>
</evidence>
<proteinExistence type="inferred from homology"/>
<dbReference type="PANTHER" id="PTHR10048:SF14">
    <property type="entry name" value="LD28067P"/>
    <property type="match status" value="1"/>
</dbReference>
<feature type="compositionally biased region" description="Polar residues" evidence="9">
    <location>
        <begin position="397"/>
        <end position="413"/>
    </location>
</feature>
<dbReference type="CDD" id="cd06884">
    <property type="entry name" value="PX_PI3K_C2_68D"/>
    <property type="match status" value="1"/>
</dbReference>
<dbReference type="PROSITE" id="PS51546">
    <property type="entry name" value="PI3K_RBD"/>
    <property type="match status" value="1"/>
</dbReference>
<keyword evidence="2" id="KW-0547">Nucleotide-binding</keyword>
<evidence type="ECO:0000259" key="15">
    <source>
        <dbReference type="PROSITE" id="PS51547"/>
    </source>
</evidence>
<dbReference type="Gene3D" id="3.10.20.90">
    <property type="entry name" value="Phosphatidylinositol 3-kinase Catalytic Subunit, Chain A, domain 1"/>
    <property type="match status" value="1"/>
</dbReference>
<evidence type="ECO:0000259" key="11">
    <source>
        <dbReference type="PROSITE" id="PS50195"/>
    </source>
</evidence>
<comment type="catalytic activity">
    <reaction evidence="6">
        <text>a 1,2-diacyl-sn-glycero-3-phospho-(1D-myo-inositol) + ATP = a 1,2-diacyl-sn-glycero-3-phospho-(1D-myo-inositol-3-phosphate) + ADP + H(+)</text>
        <dbReference type="Rhea" id="RHEA:12709"/>
        <dbReference type="ChEBI" id="CHEBI:15378"/>
        <dbReference type="ChEBI" id="CHEBI:30616"/>
        <dbReference type="ChEBI" id="CHEBI:57880"/>
        <dbReference type="ChEBI" id="CHEBI:58088"/>
        <dbReference type="ChEBI" id="CHEBI:456216"/>
        <dbReference type="EC" id="2.7.1.137"/>
    </reaction>
    <physiologicalReaction direction="left-to-right" evidence="6">
        <dbReference type="Rhea" id="RHEA:12710"/>
    </physiologicalReaction>
</comment>
<dbReference type="GO" id="GO:0035091">
    <property type="term" value="F:phosphatidylinositol binding"/>
    <property type="evidence" value="ECO:0007669"/>
    <property type="project" value="InterPro"/>
</dbReference>
<dbReference type="CDD" id="cd05166">
    <property type="entry name" value="PI3Kc_II"/>
    <property type="match status" value="1"/>
</dbReference>
<dbReference type="InterPro" id="IPR000008">
    <property type="entry name" value="C2_dom"/>
</dbReference>
<evidence type="ECO:0000256" key="8">
    <source>
        <dbReference type="PROSITE-ProRule" id="PRU00880"/>
    </source>
</evidence>
<dbReference type="PROSITE" id="PS00916">
    <property type="entry name" value="PI3_4_KINASE_2"/>
    <property type="match status" value="1"/>
</dbReference>
<dbReference type="SUPFAM" id="SSF49562">
    <property type="entry name" value="C2 domain (Calcium/lipid-binding domain, CaLB)"/>
    <property type="match status" value="2"/>
</dbReference>
<evidence type="ECO:0000313" key="17">
    <source>
        <dbReference type="Proteomes" id="UP000075881"/>
    </source>
</evidence>
<organism evidence="16 17">
    <name type="scientific">Anopheles christyi</name>
    <dbReference type="NCBI Taxonomy" id="43041"/>
    <lineage>
        <taxon>Eukaryota</taxon>
        <taxon>Metazoa</taxon>
        <taxon>Ecdysozoa</taxon>
        <taxon>Arthropoda</taxon>
        <taxon>Hexapoda</taxon>
        <taxon>Insecta</taxon>
        <taxon>Pterygota</taxon>
        <taxon>Neoptera</taxon>
        <taxon>Endopterygota</taxon>
        <taxon>Diptera</taxon>
        <taxon>Nematocera</taxon>
        <taxon>Culicoidea</taxon>
        <taxon>Culicidae</taxon>
        <taxon>Anophelinae</taxon>
        <taxon>Anopheles</taxon>
    </lineage>
</organism>
<dbReference type="SUPFAM" id="SSF48371">
    <property type="entry name" value="ARM repeat"/>
    <property type="match status" value="1"/>
</dbReference>
<dbReference type="GO" id="GO:0016303">
    <property type="term" value="F:1-phosphatidylinositol-3-kinase activity"/>
    <property type="evidence" value="ECO:0007669"/>
    <property type="project" value="UniProtKB-EC"/>
</dbReference>
<dbReference type="CDD" id="cd04012">
    <property type="entry name" value="C2A_PI3K_class_II"/>
    <property type="match status" value="1"/>
</dbReference>
<evidence type="ECO:0000256" key="9">
    <source>
        <dbReference type="SAM" id="MobiDB-lite"/>
    </source>
</evidence>
<dbReference type="PROSITE" id="PS50195">
    <property type="entry name" value="PX"/>
    <property type="match status" value="1"/>
</dbReference>
<dbReference type="GO" id="GO:0048015">
    <property type="term" value="P:phosphatidylinositol-mediated signaling"/>
    <property type="evidence" value="ECO:0007669"/>
    <property type="project" value="TreeGrafter"/>
</dbReference>
<feature type="compositionally biased region" description="Gly residues" evidence="9">
    <location>
        <begin position="1067"/>
        <end position="1091"/>
    </location>
</feature>
<comment type="similarity">
    <text evidence="8">Belongs to the PI3/PI4-kinase family.</text>
</comment>
<feature type="region of interest" description="Disordered" evidence="9">
    <location>
        <begin position="1067"/>
        <end position="1101"/>
    </location>
</feature>
<dbReference type="InterPro" id="IPR018936">
    <property type="entry name" value="PI3/4_kinase_CS"/>
</dbReference>
<dbReference type="SMART" id="SM00145">
    <property type="entry name" value="PI3Ka"/>
    <property type="match status" value="1"/>
</dbReference>
<evidence type="ECO:0000256" key="4">
    <source>
        <dbReference type="ARBA" id="ARBA00022840"/>
    </source>
</evidence>
<protein>
    <submittedName>
        <fullName evidence="16">Uncharacterized protein</fullName>
    </submittedName>
</protein>
<keyword evidence="5" id="KW-0443">Lipid metabolism</keyword>
<feature type="region of interest" description="Disordered" evidence="9">
    <location>
        <begin position="560"/>
        <end position="583"/>
    </location>
</feature>
<dbReference type="VEuPathDB" id="VectorBase:ACHR002614"/>
<dbReference type="InterPro" id="IPR001683">
    <property type="entry name" value="PX_dom"/>
</dbReference>
<dbReference type="SUPFAM" id="SSF54236">
    <property type="entry name" value="Ubiquitin-like"/>
    <property type="match status" value="1"/>
</dbReference>
<dbReference type="FunFam" id="3.30.1010.10:FF:000001">
    <property type="entry name" value="Phosphatidylinositol 4-phosphate 3-kinase C2 domain-containing subunit beta"/>
    <property type="match status" value="1"/>
</dbReference>
<dbReference type="SUPFAM" id="SSF56112">
    <property type="entry name" value="Protein kinase-like (PK-like)"/>
    <property type="match status" value="1"/>
</dbReference>
<dbReference type="InterPro" id="IPR029071">
    <property type="entry name" value="Ubiquitin-like_domsf"/>
</dbReference>
<feature type="region of interest" description="Disordered" evidence="9">
    <location>
        <begin position="395"/>
        <end position="435"/>
    </location>
</feature>
<keyword evidence="4" id="KW-0067">ATP-binding</keyword>
<dbReference type="Pfam" id="PF00168">
    <property type="entry name" value="C2"/>
    <property type="match status" value="1"/>
</dbReference>
<dbReference type="SMART" id="SM00146">
    <property type="entry name" value="PI3Kc"/>
    <property type="match status" value="1"/>
</dbReference>
<evidence type="ECO:0000259" key="13">
    <source>
        <dbReference type="PROSITE" id="PS51545"/>
    </source>
</evidence>